<keyword evidence="2" id="KW-0418">Kinase</keyword>
<dbReference type="AlphaFoldDB" id="A5FWC5"/>
<name>A5FWC5_ACICJ</name>
<keyword evidence="5" id="KW-1185">Reference proteome</keyword>
<dbReference type="Proteomes" id="UP000000245">
    <property type="component" value="Chromosome"/>
</dbReference>
<dbReference type="SUPFAM" id="SSF53613">
    <property type="entry name" value="Ribokinase-like"/>
    <property type="match status" value="1"/>
</dbReference>
<dbReference type="RefSeq" id="WP_011941692.1">
    <property type="nucleotide sequence ID" value="NC_009484.1"/>
</dbReference>
<gene>
    <name evidence="4" type="ordered locus">Acry_0686</name>
</gene>
<evidence type="ECO:0000256" key="1">
    <source>
        <dbReference type="ARBA" id="ARBA00022679"/>
    </source>
</evidence>
<feature type="domain" description="Carbohydrate kinase PfkB" evidence="3">
    <location>
        <begin position="16"/>
        <end position="323"/>
    </location>
</feature>
<dbReference type="HOGENOM" id="CLU_027634_4_0_5"/>
<keyword evidence="1" id="KW-0808">Transferase</keyword>
<dbReference type="Gene3D" id="3.40.1190.20">
    <property type="match status" value="1"/>
</dbReference>
<dbReference type="GO" id="GO:0005829">
    <property type="term" value="C:cytosol"/>
    <property type="evidence" value="ECO:0007669"/>
    <property type="project" value="TreeGrafter"/>
</dbReference>
<sequence length="345" mass="36119">MSDMARRGFVTGGTWCVDRNRVVEFWPGEDGLVEILEEQARGGGSACNLALGIRRLDAGMPVETIGVVGDDENGRLLHAAAAAHGIDATGLTVVAGAPTQFTDAYTSRRSGRRTHIFRAGAADALTPDHFDFAATRGRILHLGLPGIHARMDGAWGDAANGWVATLRKARRAGLLTNLELCSVPAERLAALVRPCLPELDLLVVNDVEIGAIAGMATCDHGETDIAACLRAARAVLASGAMRLVAVHFPRGAIAVARDGTVAAKASVRVPEAEIAGANGAGDAFASGFLYGFHEGWETARALALAHAAAAVSLRSIGTTDAIEAWQDCLDIACRWGWREELTGLG</sequence>
<dbReference type="PANTHER" id="PTHR10584:SF166">
    <property type="entry name" value="RIBOKINASE"/>
    <property type="match status" value="1"/>
</dbReference>
<dbReference type="InterPro" id="IPR029056">
    <property type="entry name" value="Ribokinase-like"/>
</dbReference>
<dbReference type="STRING" id="349163.Acry_0686"/>
<dbReference type="EMBL" id="CP000697">
    <property type="protein sequence ID" value="ABQ29907.1"/>
    <property type="molecule type" value="Genomic_DNA"/>
</dbReference>
<accession>A5FWC5</accession>
<dbReference type="eggNOG" id="COG0524">
    <property type="taxonomic scope" value="Bacteria"/>
</dbReference>
<dbReference type="InterPro" id="IPR011611">
    <property type="entry name" value="PfkB_dom"/>
</dbReference>
<evidence type="ECO:0000313" key="5">
    <source>
        <dbReference type="Proteomes" id="UP000000245"/>
    </source>
</evidence>
<dbReference type="GO" id="GO:0016301">
    <property type="term" value="F:kinase activity"/>
    <property type="evidence" value="ECO:0007669"/>
    <property type="project" value="UniProtKB-KW"/>
</dbReference>
<dbReference type="KEGG" id="acr:Acry_0686"/>
<organism evidence="4 5">
    <name type="scientific">Acidiphilium cryptum (strain JF-5)</name>
    <dbReference type="NCBI Taxonomy" id="349163"/>
    <lineage>
        <taxon>Bacteria</taxon>
        <taxon>Pseudomonadati</taxon>
        <taxon>Pseudomonadota</taxon>
        <taxon>Alphaproteobacteria</taxon>
        <taxon>Acetobacterales</taxon>
        <taxon>Acidocellaceae</taxon>
        <taxon>Acidiphilium</taxon>
    </lineage>
</organism>
<evidence type="ECO:0000313" key="4">
    <source>
        <dbReference type="EMBL" id="ABQ29907.1"/>
    </source>
</evidence>
<protein>
    <submittedName>
        <fullName evidence="4">PfkB domain protein</fullName>
    </submittedName>
</protein>
<proteinExistence type="predicted"/>
<dbReference type="PANTHER" id="PTHR10584">
    <property type="entry name" value="SUGAR KINASE"/>
    <property type="match status" value="1"/>
</dbReference>
<dbReference type="Pfam" id="PF00294">
    <property type="entry name" value="PfkB"/>
    <property type="match status" value="1"/>
</dbReference>
<evidence type="ECO:0000256" key="2">
    <source>
        <dbReference type="ARBA" id="ARBA00022777"/>
    </source>
</evidence>
<reference evidence="4 5" key="1">
    <citation type="submission" date="2007-05" db="EMBL/GenBank/DDBJ databases">
        <title>Complete sequence of chromosome of Acidiphilium cryptum JF-5.</title>
        <authorList>
            <consortium name="US DOE Joint Genome Institute"/>
            <person name="Copeland A."/>
            <person name="Lucas S."/>
            <person name="Lapidus A."/>
            <person name="Barry K."/>
            <person name="Detter J.C."/>
            <person name="Glavina del Rio T."/>
            <person name="Hammon N."/>
            <person name="Israni S."/>
            <person name="Dalin E."/>
            <person name="Tice H."/>
            <person name="Pitluck S."/>
            <person name="Sims D."/>
            <person name="Brettin T."/>
            <person name="Bruce D."/>
            <person name="Han C."/>
            <person name="Schmutz J."/>
            <person name="Larimer F."/>
            <person name="Land M."/>
            <person name="Hauser L."/>
            <person name="Kyrpides N."/>
            <person name="Kim E."/>
            <person name="Magnuson T."/>
            <person name="Richardson P."/>
        </authorList>
    </citation>
    <scope>NUCLEOTIDE SEQUENCE [LARGE SCALE GENOMIC DNA]</scope>
    <source>
        <strain evidence="4 5">JF-5</strain>
    </source>
</reference>
<evidence type="ECO:0000259" key="3">
    <source>
        <dbReference type="Pfam" id="PF00294"/>
    </source>
</evidence>